<dbReference type="RefSeq" id="WP_092439817.1">
    <property type="nucleotide sequence ID" value="NZ_FMYP01000057.1"/>
</dbReference>
<name>A0A1G6Q2H7_9BACT</name>
<dbReference type="STRING" id="1640674.SAMN05216323_105717"/>
<evidence type="ECO:0000313" key="2">
    <source>
        <dbReference type="Proteomes" id="UP000199452"/>
    </source>
</evidence>
<gene>
    <name evidence="1" type="ORF">SAMN05216323_105717</name>
</gene>
<reference evidence="1 2" key="1">
    <citation type="submission" date="2016-09" db="EMBL/GenBank/DDBJ databases">
        <authorList>
            <person name="Capua I."/>
            <person name="De Benedictis P."/>
            <person name="Joannis T."/>
            <person name="Lombin L.H."/>
            <person name="Cattoli G."/>
        </authorList>
    </citation>
    <scope>NUCLEOTIDE SEQUENCE [LARGE SCALE GENOMIC DNA]</scope>
    <source>
        <strain evidence="1 2">A7P-90m</strain>
    </source>
</reference>
<keyword evidence="2" id="KW-1185">Reference proteome</keyword>
<evidence type="ECO:0000313" key="1">
    <source>
        <dbReference type="EMBL" id="SDC86563.1"/>
    </source>
</evidence>
<dbReference type="OrthoDB" id="9808473at2"/>
<dbReference type="Pfam" id="PF11306">
    <property type="entry name" value="DUF3108"/>
    <property type="match status" value="1"/>
</dbReference>
<evidence type="ECO:0008006" key="3">
    <source>
        <dbReference type="Google" id="ProtNLM"/>
    </source>
</evidence>
<protein>
    <recommendedName>
        <fullName evidence="3">DUF3108 domain-containing protein</fullName>
    </recommendedName>
</protein>
<accession>A0A1G6Q2H7</accession>
<dbReference type="InterPro" id="IPR021457">
    <property type="entry name" value="DUF3108"/>
</dbReference>
<proteinExistence type="predicted"/>
<dbReference type="Proteomes" id="UP000199452">
    <property type="component" value="Unassembled WGS sequence"/>
</dbReference>
<sequence length="285" mass="32888">MAIKSKPVLVFISVFIWFLPIQAQTIDSLNATFQVGETLRYNLSYGFLDVGTATLRVYLGNNGDSPAYYVRAEAKTNPVSGKLFNIFDVYESYIDITTGLPIKAIRDIAENRYRYYNEVVFMRNTKEVFSSKTGVHAVPDSVLDILSAFYYARRFSMTKVKENQKVGFVTYFPDEVFHFDMIYKGLEMVKSHFGWVECQKFVPIVETGRLFRKKDAVVIYITNDNNRLPIKIEMRMIFSSVEIELTEFYGIVNSLPVYRSKRKPNSEKNMPVFLRSSEDVGKLSD</sequence>
<organism evidence="1 2">
    <name type="scientific">Williamwhitmania taraxaci</name>
    <dbReference type="NCBI Taxonomy" id="1640674"/>
    <lineage>
        <taxon>Bacteria</taxon>
        <taxon>Pseudomonadati</taxon>
        <taxon>Bacteroidota</taxon>
        <taxon>Bacteroidia</taxon>
        <taxon>Bacteroidales</taxon>
        <taxon>Williamwhitmaniaceae</taxon>
        <taxon>Williamwhitmania</taxon>
    </lineage>
</organism>
<dbReference type="EMBL" id="FMYP01000057">
    <property type="protein sequence ID" value="SDC86563.1"/>
    <property type="molecule type" value="Genomic_DNA"/>
</dbReference>
<dbReference type="AlphaFoldDB" id="A0A1G6Q2H7"/>